<comment type="caution">
    <text evidence="2">Lacks conserved residue(s) required for the propagation of feature annotation.</text>
</comment>
<keyword evidence="4" id="KW-0614">Plasmid</keyword>
<dbReference type="NCBIfam" id="TIGR00621">
    <property type="entry name" value="ssb"/>
    <property type="match status" value="1"/>
</dbReference>
<dbReference type="HAMAP" id="MF_00984">
    <property type="entry name" value="SSB"/>
    <property type="match status" value="1"/>
</dbReference>
<protein>
    <recommendedName>
        <fullName evidence="2 3">Single-stranded DNA-binding protein</fullName>
        <shortName evidence="2">SSB</shortName>
    </recommendedName>
</protein>
<dbReference type="EMBL" id="SWVK01000028">
    <property type="protein sequence ID" value="NFN36650.1"/>
    <property type="molecule type" value="Genomic_DNA"/>
</dbReference>
<reference evidence="4" key="1">
    <citation type="journal article" date="2016" name="Genome Biol. Evol.">
        <title>Evolution of chromosomal Clostridium botulinum type E neurotoxin gene clusters: evidence provided by their rare plasmid borne counterparts.</title>
        <authorList>
            <person name="Carter A.T."/>
            <person name="Austin J.W."/>
            <person name="Weedmark K.A."/>
            <person name="Peck M.W."/>
        </authorList>
    </citation>
    <scope>NUCLEOTIDE SEQUENCE</scope>
    <source>
        <strain evidence="4">IFR 12/29</strain>
        <plasmid evidence="4">p12/29</plasmid>
    </source>
</reference>
<sequence>MNSVELVGRLTKDPQLNRTRNEKSVASFTLAVDKGFGKKEAYFFPIVVWGNQAESLVKFKKQGDRISVKGKLSNRSYDKNGIKYFVTEVIASNIQYLDNAKRNSREYKEEIEISSEECNSDFSNEVTNNIQEKDTMDNTFSSFNIGNDFNFSW</sequence>
<organism evidence="4">
    <name type="scientific">Clostridium botulinum</name>
    <dbReference type="NCBI Taxonomy" id="1491"/>
    <lineage>
        <taxon>Bacteria</taxon>
        <taxon>Bacillati</taxon>
        <taxon>Bacillota</taxon>
        <taxon>Clostridia</taxon>
        <taxon>Eubacteriales</taxon>
        <taxon>Clostridiaceae</taxon>
        <taxon>Clostridium</taxon>
    </lineage>
</organism>
<dbReference type="RefSeq" id="WP_017826619.1">
    <property type="nucleotide sequence ID" value="NZ_KT897275.1"/>
</dbReference>
<dbReference type="AlphaFoldDB" id="A0A126JI03"/>
<dbReference type="PANTHER" id="PTHR10302">
    <property type="entry name" value="SINGLE-STRANDED DNA-BINDING PROTEIN"/>
    <property type="match status" value="1"/>
</dbReference>
<geneLocation type="plasmid" evidence="4">
    <name>p12/29</name>
</geneLocation>
<dbReference type="CDD" id="cd04496">
    <property type="entry name" value="SSB_OBF"/>
    <property type="match status" value="1"/>
</dbReference>
<dbReference type="PANTHER" id="PTHR10302:SF27">
    <property type="entry name" value="SINGLE-STRANDED DNA-BINDING PROTEIN"/>
    <property type="match status" value="1"/>
</dbReference>
<dbReference type="InterPro" id="IPR012340">
    <property type="entry name" value="NA-bd_OB-fold"/>
</dbReference>
<evidence type="ECO:0000313" key="4">
    <source>
        <dbReference type="EMBL" id="ALT05340.1"/>
    </source>
</evidence>
<dbReference type="GO" id="GO:0006260">
    <property type="term" value="P:DNA replication"/>
    <property type="evidence" value="ECO:0007669"/>
    <property type="project" value="InterPro"/>
</dbReference>
<dbReference type="PROSITE" id="PS50935">
    <property type="entry name" value="SSB"/>
    <property type="match status" value="1"/>
</dbReference>
<dbReference type="GO" id="GO:0003697">
    <property type="term" value="F:single-stranded DNA binding"/>
    <property type="evidence" value="ECO:0007669"/>
    <property type="project" value="UniProtKB-UniRule"/>
</dbReference>
<name>A0A126JI03_CLOBO</name>
<dbReference type="Proteomes" id="UP000473681">
    <property type="component" value="Unassembled WGS sequence"/>
</dbReference>
<evidence type="ECO:0000313" key="6">
    <source>
        <dbReference type="Proteomes" id="UP000473681"/>
    </source>
</evidence>
<dbReference type="GO" id="GO:0009295">
    <property type="term" value="C:nucleoid"/>
    <property type="evidence" value="ECO:0007669"/>
    <property type="project" value="TreeGrafter"/>
</dbReference>
<dbReference type="Pfam" id="PF00436">
    <property type="entry name" value="SSB"/>
    <property type="match status" value="1"/>
</dbReference>
<comment type="subunit">
    <text evidence="2">Homotetramer.</text>
</comment>
<evidence type="ECO:0000256" key="1">
    <source>
        <dbReference type="ARBA" id="ARBA00023125"/>
    </source>
</evidence>
<dbReference type="InterPro" id="IPR011344">
    <property type="entry name" value="ssDNA-bd"/>
</dbReference>
<accession>A0A126JI03</accession>
<dbReference type="InterPro" id="IPR000424">
    <property type="entry name" value="Primosome_PriB/ssb"/>
</dbReference>
<evidence type="ECO:0000256" key="3">
    <source>
        <dbReference type="PIRNR" id="PIRNR002070"/>
    </source>
</evidence>
<gene>
    <name evidence="5" type="ORF">FDB51_16370</name>
</gene>
<evidence type="ECO:0000256" key="2">
    <source>
        <dbReference type="HAMAP-Rule" id="MF_00984"/>
    </source>
</evidence>
<keyword evidence="1 2" id="KW-0238">DNA-binding</keyword>
<dbReference type="Gene3D" id="2.40.50.140">
    <property type="entry name" value="Nucleic acid-binding proteins"/>
    <property type="match status" value="1"/>
</dbReference>
<reference evidence="5 6" key="2">
    <citation type="submission" date="2019-04" db="EMBL/GenBank/DDBJ databases">
        <title>Genome sequencing of Clostridium botulinum Groups I-IV and Clostridium butyricum.</title>
        <authorList>
            <person name="Brunt J."/>
            <person name="Van Vliet A.H.M."/>
            <person name="Stringer S.C."/>
            <person name="Carter A.T."/>
            <person name="Peck M.W."/>
        </authorList>
    </citation>
    <scope>NUCLEOTIDE SEQUENCE [LARGE SCALE GENOMIC DNA]</scope>
    <source>
        <strain evidence="5 6">CB-K-33E</strain>
    </source>
</reference>
<dbReference type="PIRSF" id="PIRSF002070">
    <property type="entry name" value="SSB"/>
    <property type="match status" value="1"/>
</dbReference>
<evidence type="ECO:0000313" key="5">
    <source>
        <dbReference type="EMBL" id="NFN36650.1"/>
    </source>
</evidence>
<proteinExistence type="inferred from homology"/>
<dbReference type="SUPFAM" id="SSF50249">
    <property type="entry name" value="Nucleic acid-binding proteins"/>
    <property type="match status" value="1"/>
</dbReference>
<dbReference type="EMBL" id="KT897275">
    <property type="protein sequence ID" value="ALT05340.1"/>
    <property type="molecule type" value="Genomic_DNA"/>
</dbReference>